<dbReference type="EMBL" id="AFMD02000334">
    <property type="protein sequence ID" value="EMG21263.1"/>
    <property type="molecule type" value="Genomic_DNA"/>
</dbReference>
<dbReference type="InterPro" id="IPR037257">
    <property type="entry name" value="T2SS_E_N_sf"/>
</dbReference>
<name>M3IJ13_LEPIT</name>
<dbReference type="SUPFAM" id="SSF160246">
    <property type="entry name" value="EspE N-terminal domain-like"/>
    <property type="match status" value="1"/>
</dbReference>
<organism evidence="1 2">
    <name type="scientific">Leptospira interrogans serovar Copenhageni str. LT2050</name>
    <dbReference type="NCBI Taxonomy" id="1001598"/>
    <lineage>
        <taxon>Bacteria</taxon>
        <taxon>Pseudomonadati</taxon>
        <taxon>Spirochaetota</taxon>
        <taxon>Spirochaetia</taxon>
        <taxon>Leptospirales</taxon>
        <taxon>Leptospiraceae</taxon>
        <taxon>Leptospira</taxon>
    </lineage>
</organism>
<comment type="caution">
    <text evidence="1">The sequence shown here is derived from an EMBL/GenBank/DDBJ whole genome shotgun (WGS) entry which is preliminary data.</text>
</comment>
<reference evidence="1 2" key="1">
    <citation type="submission" date="2013-02" db="EMBL/GenBank/DDBJ databases">
        <authorList>
            <person name="Harkins D.M."/>
            <person name="Durkin A.S."/>
            <person name="Brinkac L.M."/>
            <person name="Haft D.H."/>
            <person name="Selengut J.D."/>
            <person name="Sanka R."/>
            <person name="DePew J."/>
            <person name="Purushe J."/>
            <person name="Tulsiani S.M."/>
            <person name="Graham G.C."/>
            <person name="Burns M.-A."/>
            <person name="Dohnt M.F."/>
            <person name="Smythe L.D."/>
            <person name="McKay D.B."/>
            <person name="Craig S.B."/>
            <person name="Vinetz J.M."/>
            <person name="Sutton G.G."/>
            <person name="Nierman W.C."/>
            <person name="Fouts D.E."/>
        </authorList>
    </citation>
    <scope>NUCLEOTIDE SEQUENCE [LARGE SCALE GENOMIC DNA]</scope>
    <source>
        <strain evidence="1 2">LT2050</strain>
    </source>
</reference>
<evidence type="ECO:0000313" key="1">
    <source>
        <dbReference type="EMBL" id="EMG21263.1"/>
    </source>
</evidence>
<gene>
    <name evidence="1" type="ORF">LEP1GSC150_3691</name>
</gene>
<dbReference type="AlphaFoldDB" id="M3IJ13"/>
<dbReference type="Proteomes" id="UP000011778">
    <property type="component" value="Unassembled WGS sequence"/>
</dbReference>
<protein>
    <submittedName>
        <fullName evidence="1">Type II secretion system protein E, N-terminal domain protein</fullName>
    </submittedName>
</protein>
<evidence type="ECO:0000313" key="2">
    <source>
        <dbReference type="Proteomes" id="UP000011778"/>
    </source>
</evidence>
<sequence length="115" mass="13435">MKTLGDILIEEGIISEKDLEDSLKVQKKNNLPLSHIIQKKGIAGEADILRALSKLYQLEFREKLEFTGMEEIFLQIPLKLIQKSRIVPFSLSKKQFELLYPILLIYIRWMTLVTF</sequence>
<proteinExistence type="predicted"/>
<accession>M3IJ13</accession>